<dbReference type="Pfam" id="PF13432">
    <property type="entry name" value="TPR_16"/>
    <property type="match status" value="3"/>
</dbReference>
<dbReference type="RefSeq" id="WP_148074576.1">
    <property type="nucleotide sequence ID" value="NZ_CP042913.1"/>
</dbReference>
<keyword evidence="3" id="KW-1185">Reference proteome</keyword>
<reference evidence="2 3" key="1">
    <citation type="submission" date="2019-08" db="EMBL/GenBank/DDBJ databases">
        <title>Deep-cultivation of Planctomycetes and their phenomic and genomic characterization uncovers novel biology.</title>
        <authorList>
            <person name="Wiegand S."/>
            <person name="Jogler M."/>
            <person name="Boedeker C."/>
            <person name="Pinto D."/>
            <person name="Vollmers J."/>
            <person name="Rivas-Marin E."/>
            <person name="Kohn T."/>
            <person name="Peeters S.H."/>
            <person name="Heuer A."/>
            <person name="Rast P."/>
            <person name="Oberbeckmann S."/>
            <person name="Bunk B."/>
            <person name="Jeske O."/>
            <person name="Meyerdierks A."/>
            <person name="Storesund J.E."/>
            <person name="Kallscheuer N."/>
            <person name="Luecker S."/>
            <person name="Lage O.M."/>
            <person name="Pohl T."/>
            <person name="Merkel B.J."/>
            <person name="Hornburger P."/>
            <person name="Mueller R.-W."/>
            <person name="Bruemmer F."/>
            <person name="Labrenz M."/>
            <person name="Spormann A.M."/>
            <person name="Op den Camp H."/>
            <person name="Overmann J."/>
            <person name="Amann R."/>
            <person name="Jetten M.S.M."/>
            <person name="Mascher T."/>
            <person name="Medema M.H."/>
            <person name="Devos D.P."/>
            <person name="Kaster A.-K."/>
            <person name="Ovreas L."/>
            <person name="Rohde M."/>
            <person name="Galperin M.Y."/>
            <person name="Jogler C."/>
        </authorList>
    </citation>
    <scope>NUCLEOTIDE SEQUENCE [LARGE SCALE GENOMIC DNA]</scope>
    <source>
        <strain evidence="2 3">Pr1d</strain>
    </source>
</reference>
<feature type="chain" id="PRO_5022791255" evidence="1">
    <location>
        <begin position="23"/>
        <end position="819"/>
    </location>
</feature>
<dbReference type="InterPro" id="IPR011990">
    <property type="entry name" value="TPR-like_helical_dom_sf"/>
</dbReference>
<organism evidence="2 3">
    <name type="scientific">Bythopirellula goksoeyrii</name>
    <dbReference type="NCBI Taxonomy" id="1400387"/>
    <lineage>
        <taxon>Bacteria</taxon>
        <taxon>Pseudomonadati</taxon>
        <taxon>Planctomycetota</taxon>
        <taxon>Planctomycetia</taxon>
        <taxon>Pirellulales</taxon>
        <taxon>Lacipirellulaceae</taxon>
        <taxon>Bythopirellula</taxon>
    </lineage>
</organism>
<dbReference type="AlphaFoldDB" id="A0A5B9QAZ1"/>
<evidence type="ECO:0000313" key="3">
    <source>
        <dbReference type="Proteomes" id="UP000323917"/>
    </source>
</evidence>
<dbReference type="PANTHER" id="PTHR12558">
    <property type="entry name" value="CELL DIVISION CYCLE 16,23,27"/>
    <property type="match status" value="1"/>
</dbReference>
<evidence type="ECO:0000313" key="2">
    <source>
        <dbReference type="EMBL" id="QEG36197.1"/>
    </source>
</evidence>
<dbReference type="SUPFAM" id="SSF48452">
    <property type="entry name" value="TPR-like"/>
    <property type="match status" value="4"/>
</dbReference>
<gene>
    <name evidence="2" type="ORF">Pr1d_35080</name>
</gene>
<evidence type="ECO:0000256" key="1">
    <source>
        <dbReference type="SAM" id="SignalP"/>
    </source>
</evidence>
<dbReference type="Pfam" id="PF13424">
    <property type="entry name" value="TPR_12"/>
    <property type="match status" value="1"/>
</dbReference>
<dbReference type="Gene3D" id="1.25.40.10">
    <property type="entry name" value="Tetratricopeptide repeat domain"/>
    <property type="match status" value="5"/>
</dbReference>
<dbReference type="OrthoDB" id="9757961at2"/>
<dbReference type="InterPro" id="IPR019734">
    <property type="entry name" value="TPR_rpt"/>
</dbReference>
<protein>
    <submittedName>
        <fullName evidence="2">Tol-pal system protein YbgF</fullName>
    </submittedName>
</protein>
<keyword evidence="1" id="KW-0732">Signal</keyword>
<name>A0A5B9QAZ1_9BACT</name>
<sequence length="819" mass="91758" precursor="true">MKPRLPLQILAILFAICSPAHAAPPLDQAIVREAAKCYREGQWLAALEQFKVIAARASDLESTAKANFYLGECSMQLGQHDAAKQAYLRVLAAGDGAEYRSRSAFRIGEIARMTGQTAEAELALRQFLCENPHDPLSPAANSLLGDIAAEEGYSAKAIALYQTAINEETDSGSVVQSRLGMARVLLASGQPNQVPVTLGSLTQSEDSNIKLEALLLRGRAEYDAHQYERSLKTFRLASRLPVANSLVNRARLAAGWSLWKLARNEEIAEEIGQIPLDALLATEYHYLLGMMAYSKKDWTTAIGEFTQAVAEPTSSFHDAALYYLGESCLQSEQFHQAKQWDAILIDNHGDSQWADDAVWTLIQIARKSGDREEFEQASALLRSRYPRSEYLPLLAANPWIENSNDNLPAAGTSGTATFEEAVAFEREGHFDAALAAYSDLISAEGETTLRPEALWRIARLHERLKQRSESASVYKRLLADFPSFDRSAEALINLARLKADLGEQAIAENLHKELLEKFPQSPQADEAAYWLALAAADVKDSETAHTYIELILESWNQQEEATGDRHNLIRGQALCLKCQLDAEDGRWPEIRKLLNSHDWKSETGPISSRLSYWEAESDFRLGEYIAARKKYENIQLLTVGLAEPWIPMVPLRLAQLASRQQQWKQVLELVKDIDVSYPEFELAYEADYLRGRALAGLGQMSKARGAYQEVLQNELTSGLETAAMAQWMIGETYFHQCDYENAHDAYKQVMLKHRFPEWQARAALQAGKCAELKGRWQEAIQLYRQALESWQDSEVADQLSGRLEWSQRQATLEPSTLLN</sequence>
<feature type="signal peptide" evidence="1">
    <location>
        <begin position="1"/>
        <end position="22"/>
    </location>
</feature>
<dbReference type="EMBL" id="CP042913">
    <property type="protein sequence ID" value="QEG36197.1"/>
    <property type="molecule type" value="Genomic_DNA"/>
</dbReference>
<dbReference type="Proteomes" id="UP000323917">
    <property type="component" value="Chromosome"/>
</dbReference>
<dbReference type="PANTHER" id="PTHR12558:SF13">
    <property type="entry name" value="CELL DIVISION CYCLE PROTEIN 27 HOMOLOG"/>
    <property type="match status" value="1"/>
</dbReference>
<dbReference type="KEGG" id="bgok:Pr1d_35080"/>
<accession>A0A5B9QAZ1</accession>
<proteinExistence type="predicted"/>
<dbReference type="SMART" id="SM00028">
    <property type="entry name" value="TPR"/>
    <property type="match status" value="11"/>
</dbReference>